<accession>A0ABR8E8I3</accession>
<proteinExistence type="predicted"/>
<name>A0ABR8E8I3_9CYAN</name>
<organism evidence="2 3">
    <name type="scientific">Planktothricoides raciborskii FACHB-1370</name>
    <dbReference type="NCBI Taxonomy" id="2949576"/>
    <lineage>
        <taxon>Bacteria</taxon>
        <taxon>Bacillati</taxon>
        <taxon>Cyanobacteriota</taxon>
        <taxon>Cyanophyceae</taxon>
        <taxon>Oscillatoriophycideae</taxon>
        <taxon>Oscillatoriales</taxon>
        <taxon>Oscillatoriaceae</taxon>
        <taxon>Planktothricoides</taxon>
    </lineage>
</organism>
<feature type="region of interest" description="Disordered" evidence="1">
    <location>
        <begin position="20"/>
        <end position="47"/>
    </location>
</feature>
<gene>
    <name evidence="2" type="ORF">H6G72_03975</name>
</gene>
<dbReference type="EMBL" id="JACJSK010000004">
    <property type="protein sequence ID" value="MBD2543023.1"/>
    <property type="molecule type" value="Genomic_DNA"/>
</dbReference>
<keyword evidence="3" id="KW-1185">Reference proteome</keyword>
<evidence type="ECO:0000313" key="3">
    <source>
        <dbReference type="Proteomes" id="UP000641954"/>
    </source>
</evidence>
<sequence length="47" mass="5154">MIILLYGLFTFPRTPAPHTLHPTPYTDGSPTPYTLHPTPMAASHPVP</sequence>
<reference evidence="2 3" key="1">
    <citation type="journal article" date="2020" name="ISME J.">
        <title>Comparative genomics reveals insights into cyanobacterial evolution and habitat adaptation.</title>
        <authorList>
            <person name="Chen M.Y."/>
            <person name="Teng W.K."/>
            <person name="Zhao L."/>
            <person name="Hu C.X."/>
            <person name="Zhou Y.K."/>
            <person name="Han B.P."/>
            <person name="Song L.R."/>
            <person name="Shu W.S."/>
        </authorList>
    </citation>
    <scope>NUCLEOTIDE SEQUENCE [LARGE SCALE GENOMIC DNA]</scope>
    <source>
        <strain evidence="2 3">FACHB-1370</strain>
    </source>
</reference>
<dbReference type="Proteomes" id="UP000641954">
    <property type="component" value="Unassembled WGS sequence"/>
</dbReference>
<protein>
    <submittedName>
        <fullName evidence="2">Uncharacterized protein</fullName>
    </submittedName>
</protein>
<evidence type="ECO:0000256" key="1">
    <source>
        <dbReference type="SAM" id="MobiDB-lite"/>
    </source>
</evidence>
<comment type="caution">
    <text evidence="2">The sequence shown here is derived from an EMBL/GenBank/DDBJ whole genome shotgun (WGS) entry which is preliminary data.</text>
</comment>
<evidence type="ECO:0000313" key="2">
    <source>
        <dbReference type="EMBL" id="MBD2543023.1"/>
    </source>
</evidence>